<dbReference type="AlphaFoldDB" id="A0A9P4N3K1"/>
<name>A0A9P4N3K1_9PLEO</name>
<dbReference type="PANTHER" id="PTHR10039:SF16">
    <property type="entry name" value="GPI INOSITOL-DEACYLASE"/>
    <property type="match status" value="1"/>
</dbReference>
<comment type="caution">
    <text evidence="3">The sequence shown here is derived from an EMBL/GenBank/DDBJ whole genome shotgun (WGS) entry which is preliminary data.</text>
</comment>
<dbReference type="EMBL" id="ML986615">
    <property type="protein sequence ID" value="KAF2264552.1"/>
    <property type="molecule type" value="Genomic_DNA"/>
</dbReference>
<keyword evidence="4" id="KW-1185">Reference proteome</keyword>
<keyword evidence="1" id="KW-0677">Repeat</keyword>
<evidence type="ECO:0000313" key="3">
    <source>
        <dbReference type="EMBL" id="KAF2264552.1"/>
    </source>
</evidence>
<sequence>MTFTNSQYIDVKLVKIHKLLSAPDPSINYQKALKQRQDDTGLWFLESDQYAQWKTSAASFLWLHGIPGCGKTILSSAILQNVLQHCGGDPSKVVAYFFFDFNDVQKQNLELMVRSLICQLSQQCVKIPTSLDMLFSSCENGQRPSLHTLLKVLQQMMQESPHVYIILDALDECSERPALMDILETMSAWQLQNSHTLLTSRRERDIDSSLETFIRQQNVVCLQSELVDRDIQKYVRQRLSDEKQLSRWGKDPVLRQDIEAALMKGAQGMYGCCLTLA</sequence>
<proteinExistence type="predicted"/>
<evidence type="ECO:0000259" key="2">
    <source>
        <dbReference type="Pfam" id="PF24883"/>
    </source>
</evidence>
<evidence type="ECO:0000256" key="1">
    <source>
        <dbReference type="ARBA" id="ARBA00022737"/>
    </source>
</evidence>
<protein>
    <recommendedName>
        <fullName evidence="2">Nephrocystin 3-like N-terminal domain-containing protein</fullName>
    </recommendedName>
</protein>
<dbReference type="SUPFAM" id="SSF52540">
    <property type="entry name" value="P-loop containing nucleoside triphosphate hydrolases"/>
    <property type="match status" value="1"/>
</dbReference>
<dbReference type="Gene3D" id="3.40.50.300">
    <property type="entry name" value="P-loop containing nucleotide triphosphate hydrolases"/>
    <property type="match status" value="1"/>
</dbReference>
<organism evidence="3 4">
    <name type="scientific">Lojkania enalia</name>
    <dbReference type="NCBI Taxonomy" id="147567"/>
    <lineage>
        <taxon>Eukaryota</taxon>
        <taxon>Fungi</taxon>
        <taxon>Dikarya</taxon>
        <taxon>Ascomycota</taxon>
        <taxon>Pezizomycotina</taxon>
        <taxon>Dothideomycetes</taxon>
        <taxon>Pleosporomycetidae</taxon>
        <taxon>Pleosporales</taxon>
        <taxon>Pleosporales incertae sedis</taxon>
        <taxon>Lojkania</taxon>
    </lineage>
</organism>
<dbReference type="InterPro" id="IPR027417">
    <property type="entry name" value="P-loop_NTPase"/>
</dbReference>
<accession>A0A9P4N3K1</accession>
<dbReference type="OrthoDB" id="1577640at2759"/>
<dbReference type="Pfam" id="PF24883">
    <property type="entry name" value="NPHP3_N"/>
    <property type="match status" value="1"/>
</dbReference>
<dbReference type="Proteomes" id="UP000800093">
    <property type="component" value="Unassembled WGS sequence"/>
</dbReference>
<dbReference type="PANTHER" id="PTHR10039">
    <property type="entry name" value="AMELOGENIN"/>
    <property type="match status" value="1"/>
</dbReference>
<evidence type="ECO:0000313" key="4">
    <source>
        <dbReference type="Proteomes" id="UP000800093"/>
    </source>
</evidence>
<gene>
    <name evidence="3" type="ORF">CC78DRAFT_229938</name>
</gene>
<dbReference type="InterPro" id="IPR056884">
    <property type="entry name" value="NPHP3-like_N"/>
</dbReference>
<reference evidence="4" key="1">
    <citation type="journal article" date="2020" name="Stud. Mycol.">
        <title>101 Dothideomycetes genomes: A test case for predicting lifestyles and emergence of pathogens.</title>
        <authorList>
            <person name="Haridas S."/>
            <person name="Albert R."/>
            <person name="Binder M."/>
            <person name="Bloem J."/>
            <person name="LaButti K."/>
            <person name="Salamov A."/>
            <person name="Andreopoulos B."/>
            <person name="Baker S."/>
            <person name="Barry K."/>
            <person name="Bills G."/>
            <person name="Bluhm B."/>
            <person name="Cannon C."/>
            <person name="Castanera R."/>
            <person name="Culley D."/>
            <person name="Daum C."/>
            <person name="Ezra D."/>
            <person name="Gonzalez J."/>
            <person name="Henrissat B."/>
            <person name="Kuo A."/>
            <person name="Liang C."/>
            <person name="Lipzen A."/>
            <person name="Lutzoni F."/>
            <person name="Magnuson J."/>
            <person name="Mondo S."/>
            <person name="Nolan M."/>
            <person name="Ohm R."/>
            <person name="Pangilinan J."/>
            <person name="Park H.-J."/>
            <person name="Ramirez L."/>
            <person name="Alfaro M."/>
            <person name="Sun H."/>
            <person name="Tritt A."/>
            <person name="Yoshinaga Y."/>
            <person name="Zwiers L.-H."/>
            <person name="Turgeon B."/>
            <person name="Goodwin S."/>
            <person name="Spatafora J."/>
            <person name="Crous P."/>
            <person name="Grigoriev I."/>
        </authorList>
    </citation>
    <scope>NUCLEOTIDE SEQUENCE [LARGE SCALE GENOMIC DNA]</scope>
    <source>
        <strain evidence="4">CBS 304.66</strain>
    </source>
</reference>
<feature type="domain" description="Nephrocystin 3-like N-terminal" evidence="2">
    <location>
        <begin position="39"/>
        <end position="201"/>
    </location>
</feature>